<name>A0A915HVR4_ROMCU</name>
<dbReference type="Proteomes" id="UP000887565">
    <property type="component" value="Unplaced"/>
</dbReference>
<dbReference type="WBParaSite" id="nRc.2.0.1.t05436-RA">
    <property type="protein sequence ID" value="nRc.2.0.1.t05436-RA"/>
    <property type="gene ID" value="nRc.2.0.1.g05436"/>
</dbReference>
<dbReference type="AlphaFoldDB" id="A0A915HVR4"/>
<keyword evidence="1" id="KW-1185">Reference proteome</keyword>
<evidence type="ECO:0000313" key="2">
    <source>
        <dbReference type="WBParaSite" id="nRc.2.0.1.t05436-RA"/>
    </source>
</evidence>
<protein>
    <submittedName>
        <fullName evidence="2">Uncharacterized protein</fullName>
    </submittedName>
</protein>
<evidence type="ECO:0000313" key="1">
    <source>
        <dbReference type="Proteomes" id="UP000887565"/>
    </source>
</evidence>
<accession>A0A915HVR4</accession>
<proteinExistence type="predicted"/>
<organism evidence="1 2">
    <name type="scientific">Romanomermis culicivorax</name>
    <name type="common">Nematode worm</name>
    <dbReference type="NCBI Taxonomy" id="13658"/>
    <lineage>
        <taxon>Eukaryota</taxon>
        <taxon>Metazoa</taxon>
        <taxon>Ecdysozoa</taxon>
        <taxon>Nematoda</taxon>
        <taxon>Enoplea</taxon>
        <taxon>Dorylaimia</taxon>
        <taxon>Mermithida</taxon>
        <taxon>Mermithoidea</taxon>
        <taxon>Mermithidae</taxon>
        <taxon>Romanomermis</taxon>
    </lineage>
</organism>
<sequence>AGLGQVCYAVSCPVSLAKQDWYNILKLRTVHALKQCSKCTDKEIRDFANNSMRMQVCFEEKILIFLITPRPEQKSRFLHQTVGVNLNTYTDNRINVGTSEYNNSCTT</sequence>
<reference evidence="2" key="1">
    <citation type="submission" date="2022-11" db="UniProtKB">
        <authorList>
            <consortium name="WormBaseParasite"/>
        </authorList>
    </citation>
    <scope>IDENTIFICATION</scope>
</reference>